<comment type="caution">
    <text evidence="12">The sequence shown here is derived from an EMBL/GenBank/DDBJ whole genome shotgun (WGS) entry which is preliminary data.</text>
</comment>
<evidence type="ECO:0000256" key="5">
    <source>
        <dbReference type="ARBA" id="ARBA00023110"/>
    </source>
</evidence>
<feature type="region of interest" description="Disordered" evidence="9">
    <location>
        <begin position="81"/>
        <end position="118"/>
    </location>
</feature>
<evidence type="ECO:0000256" key="9">
    <source>
        <dbReference type="SAM" id="MobiDB-lite"/>
    </source>
</evidence>
<accession>A0A196SL11</accession>
<gene>
    <name evidence="12" type="ORF">AV274_1684</name>
</gene>
<dbReference type="SMART" id="SM00360">
    <property type="entry name" value="RRM"/>
    <property type="match status" value="1"/>
</dbReference>
<dbReference type="InterPro" id="IPR035542">
    <property type="entry name" value="CRIP"/>
</dbReference>
<proteinExistence type="predicted"/>
<dbReference type="SUPFAM" id="SSF50891">
    <property type="entry name" value="Cyclophilin-like"/>
    <property type="match status" value="1"/>
</dbReference>
<evidence type="ECO:0000256" key="3">
    <source>
        <dbReference type="ARBA" id="ARBA00013194"/>
    </source>
</evidence>
<dbReference type="Pfam" id="PF00076">
    <property type="entry name" value="RRM_1"/>
    <property type="match status" value="1"/>
</dbReference>
<evidence type="ECO:0000313" key="13">
    <source>
        <dbReference type="Proteomes" id="UP000078348"/>
    </source>
</evidence>
<evidence type="ECO:0000256" key="2">
    <source>
        <dbReference type="ARBA" id="ARBA00004123"/>
    </source>
</evidence>
<evidence type="ECO:0000313" key="12">
    <source>
        <dbReference type="EMBL" id="OAO16599.1"/>
    </source>
</evidence>
<comment type="subcellular location">
    <subcellularLocation>
        <location evidence="2">Nucleus</location>
    </subcellularLocation>
</comment>
<feature type="compositionally biased region" description="Basic and acidic residues" evidence="9">
    <location>
        <begin position="87"/>
        <end position="118"/>
    </location>
</feature>
<dbReference type="EMBL" id="LXWW01000073">
    <property type="protein sequence ID" value="OAO16599.1"/>
    <property type="molecule type" value="Genomic_DNA"/>
</dbReference>
<reference evidence="12 13" key="1">
    <citation type="submission" date="2016-05" db="EMBL/GenBank/DDBJ databases">
        <title>Nuclear genome of Blastocystis sp. subtype 1 NandII.</title>
        <authorList>
            <person name="Gentekaki E."/>
            <person name="Curtis B."/>
            <person name="Stairs C."/>
            <person name="Eme L."/>
            <person name="Herman E."/>
            <person name="Klimes V."/>
            <person name="Arias M.C."/>
            <person name="Elias M."/>
            <person name="Hilliou F."/>
            <person name="Klute M."/>
            <person name="Malik S.-B."/>
            <person name="Pightling A."/>
            <person name="Rachubinski R."/>
            <person name="Salas D."/>
            <person name="Schlacht A."/>
            <person name="Suga H."/>
            <person name="Archibald J."/>
            <person name="Ball S.G."/>
            <person name="Clark G."/>
            <person name="Dacks J."/>
            <person name="Van Der Giezen M."/>
            <person name="Tsaousis A."/>
            <person name="Roger A."/>
        </authorList>
    </citation>
    <scope>NUCLEOTIDE SEQUENCE [LARGE SCALE GENOMIC DNA]</scope>
    <source>
        <strain evidence="13">ATCC 50177 / NandII</strain>
    </source>
</reference>
<dbReference type="InterPro" id="IPR000504">
    <property type="entry name" value="RRM_dom"/>
</dbReference>
<protein>
    <recommendedName>
        <fullName evidence="3">peptidylprolyl isomerase</fullName>
        <ecNumber evidence="3">5.2.1.8</ecNumber>
    </recommendedName>
</protein>
<evidence type="ECO:0000256" key="1">
    <source>
        <dbReference type="ARBA" id="ARBA00000971"/>
    </source>
</evidence>
<keyword evidence="4 8" id="KW-0694">RNA-binding</keyword>
<evidence type="ECO:0000256" key="4">
    <source>
        <dbReference type="ARBA" id="ARBA00022884"/>
    </source>
</evidence>
<dbReference type="InterPro" id="IPR035979">
    <property type="entry name" value="RBD_domain_sf"/>
</dbReference>
<sequence length="753" mass="86184">MGTVAMANKKENMNGSQFYITLRDNIDYLDKKHTIFGQVVEGLDVLEKINDAFCNEKYRPYVDIRILHTYIIDDPYDDPQGLVVPDRSPERSVPKEEVVPRGLTKEDLKDKNEGKSAEEIEKEKKRLEAQSHAVVLEMLGDLPDADVKPPENVLFVCQLNPITEDEDLRMIFFRFGVKSCEIIRDHETGNSLGYAFIEFETEQGAVDAYYKMNNVLIDDRRIKVDFSQSVSKLWNRRRRGERMMALGSAHPVSRCLSSEASSVTDSDVAAVRFSKALRSGSINEIFAILPYVPGNVVDINIMNMLNCCYKSSDILKLLDFFAQSKYYISSYAYECVIITAGRIGDSHLVTMLYEAAVKKNGQRMSLVDALLHAYRVCDAHQKVISFTYGLFSENSEITAIQYEDILRTLTTHPEYDSLCVHIVSKMKSQNRFLSLPVLSILLNALETRSPSLSVQLINQTRFQKGDKDLLNVILSREMTKCSEQQNPQGMLCLYCEMQKRGIAIDDSETSRLKRCIHTLMRSGYVFDVPKSDDVFTRLWSECWLEERESSPSNLEDYLDEMKHSERNRMIELAVLLRFIATHPAMQISVSTWKRIIDLQICLPSQDMLEILQWAEVSQSANCIHGVLLYTDEVFLKNHHRSRRGQVKVSQDREIGALVERLKKSYGSSNSLVAMYNAFSMLDRYLKSDLFLYLTYGMVESNPENGIAFLDDLVKEGKVKPTPELCQSIKRLLSERGKSKEEEAFSEKYKSFMA</sequence>
<keyword evidence="6 12" id="KW-0413">Isomerase</keyword>
<dbReference type="PANTHER" id="PTHR45843:SF1">
    <property type="entry name" value="PEPTIDYL-PROLYL CIS-TRANS ISOMERASE-LIKE 4"/>
    <property type="match status" value="1"/>
</dbReference>
<dbReference type="Gene3D" id="3.30.70.330">
    <property type="match status" value="1"/>
</dbReference>
<evidence type="ECO:0000259" key="11">
    <source>
        <dbReference type="PROSITE" id="PS50102"/>
    </source>
</evidence>
<dbReference type="PRINTS" id="PR00153">
    <property type="entry name" value="CSAPPISMRASE"/>
</dbReference>
<dbReference type="PROSITE" id="PS50072">
    <property type="entry name" value="CSA_PPIASE_2"/>
    <property type="match status" value="1"/>
</dbReference>
<keyword evidence="13" id="KW-1185">Reference proteome</keyword>
<dbReference type="STRING" id="478820.A0A196SL11"/>
<dbReference type="CDD" id="cd12235">
    <property type="entry name" value="RRM_PPIL4"/>
    <property type="match status" value="1"/>
</dbReference>
<dbReference type="Gene3D" id="2.40.100.10">
    <property type="entry name" value="Cyclophilin-like"/>
    <property type="match status" value="1"/>
</dbReference>
<dbReference type="SUPFAM" id="SSF54928">
    <property type="entry name" value="RNA-binding domain, RBD"/>
    <property type="match status" value="1"/>
</dbReference>
<dbReference type="InterPro" id="IPR012677">
    <property type="entry name" value="Nucleotide-bd_a/b_plait_sf"/>
</dbReference>
<evidence type="ECO:0000256" key="6">
    <source>
        <dbReference type="ARBA" id="ARBA00023235"/>
    </source>
</evidence>
<dbReference type="EC" id="5.2.1.8" evidence="3"/>
<organism evidence="12 13">
    <name type="scientific">Blastocystis sp. subtype 1 (strain ATCC 50177 / NandII)</name>
    <dbReference type="NCBI Taxonomy" id="478820"/>
    <lineage>
        <taxon>Eukaryota</taxon>
        <taxon>Sar</taxon>
        <taxon>Stramenopiles</taxon>
        <taxon>Bigyra</taxon>
        <taxon>Opalozoa</taxon>
        <taxon>Opalinata</taxon>
        <taxon>Blastocystidae</taxon>
        <taxon>Blastocystis</taxon>
    </lineage>
</organism>
<name>A0A196SL11_BLAHN</name>
<dbReference type="Proteomes" id="UP000078348">
    <property type="component" value="Unassembled WGS sequence"/>
</dbReference>
<dbReference type="InterPro" id="IPR002130">
    <property type="entry name" value="Cyclophilin-type_PPIase_dom"/>
</dbReference>
<dbReference type="Pfam" id="PF00160">
    <property type="entry name" value="Pro_isomerase"/>
    <property type="match status" value="1"/>
</dbReference>
<evidence type="ECO:0000256" key="8">
    <source>
        <dbReference type="PROSITE-ProRule" id="PRU00176"/>
    </source>
</evidence>
<dbReference type="AlphaFoldDB" id="A0A196SL11"/>
<dbReference type="GO" id="GO:0003755">
    <property type="term" value="F:peptidyl-prolyl cis-trans isomerase activity"/>
    <property type="evidence" value="ECO:0007669"/>
    <property type="project" value="UniProtKB-KW"/>
</dbReference>
<dbReference type="PANTHER" id="PTHR45843">
    <property type="entry name" value="PEPTIDYL-PROLYL CIS-TRANS ISOMERASE-LIKE 4"/>
    <property type="match status" value="1"/>
</dbReference>
<evidence type="ECO:0000256" key="7">
    <source>
        <dbReference type="ARBA" id="ARBA00023242"/>
    </source>
</evidence>
<feature type="domain" description="RRM" evidence="11">
    <location>
        <begin position="152"/>
        <end position="229"/>
    </location>
</feature>
<feature type="domain" description="PPIase cyclophilin-type" evidence="10">
    <location>
        <begin position="1"/>
        <end position="71"/>
    </location>
</feature>
<dbReference type="GO" id="GO:0003723">
    <property type="term" value="F:RNA binding"/>
    <property type="evidence" value="ECO:0007669"/>
    <property type="project" value="UniProtKB-UniRule"/>
</dbReference>
<evidence type="ECO:0000259" key="10">
    <source>
        <dbReference type="PROSITE" id="PS50072"/>
    </source>
</evidence>
<keyword evidence="7" id="KW-0539">Nucleus</keyword>
<keyword evidence="5" id="KW-0697">Rotamase</keyword>
<dbReference type="OrthoDB" id="2083at2759"/>
<dbReference type="PROSITE" id="PS50102">
    <property type="entry name" value="RRM"/>
    <property type="match status" value="1"/>
</dbReference>
<dbReference type="GO" id="GO:0005634">
    <property type="term" value="C:nucleus"/>
    <property type="evidence" value="ECO:0007669"/>
    <property type="project" value="UniProtKB-SubCell"/>
</dbReference>
<comment type="catalytic activity">
    <reaction evidence="1">
        <text>[protein]-peptidylproline (omega=180) = [protein]-peptidylproline (omega=0)</text>
        <dbReference type="Rhea" id="RHEA:16237"/>
        <dbReference type="Rhea" id="RHEA-COMP:10747"/>
        <dbReference type="Rhea" id="RHEA-COMP:10748"/>
        <dbReference type="ChEBI" id="CHEBI:83833"/>
        <dbReference type="ChEBI" id="CHEBI:83834"/>
        <dbReference type="EC" id="5.2.1.8"/>
    </reaction>
</comment>
<dbReference type="InterPro" id="IPR029000">
    <property type="entry name" value="Cyclophilin-like_dom_sf"/>
</dbReference>